<dbReference type="Pfam" id="PF13520">
    <property type="entry name" value="AA_permease_2"/>
    <property type="match status" value="1"/>
</dbReference>
<evidence type="ECO:0000313" key="10">
    <source>
        <dbReference type="EMBL" id="CAB4812562.1"/>
    </source>
</evidence>
<feature type="transmembrane region" description="Helical" evidence="6">
    <location>
        <begin position="130"/>
        <end position="154"/>
    </location>
</feature>
<sequence length="486" mass="52194">MSQSSATDSKHTLKREFSLWTSFAFAFAFISPIVALYGIFGLAYSTAGPSFWWNFILVFLGQLLVAMVFAELVSVWPIEGSIYQWTTRLMGQGFGWLAGWFYMWTLVAAMATVAIGAGSFVGRVIGIDPLATSIAIGGLSITNQVTVGLVILALGSLANVTGRGVLKVLMTGSIIAEVIGSLGLGTLLLINHRNNPVSVLTDGFSTEGYLSLSGPFLVTMAFVGFSFVGFESAGSIAEEVKNPRKNIPKAVIFSITFVALVVIYTAFALIISIPPDIAANSADPVYDTLNLLLGSGVAKFALILFTIGFLASFLALQTSASRLIWAYSRDKALPAHESLSKLSSGQKQPVNALLLATLIGAIMMILSQVTPNFYALMINFTTGGFFLAFLFPLVGVAVVRMKKQWTPGPFNFGKFSPLVSTAALVWAIFMFLDISWPRAVFEQRYLDWSVAIAASGLLVIGLAIHATVRGRITLVDVDAMDHDENG</sequence>
<keyword evidence="3 6" id="KW-0812">Transmembrane</keyword>
<feature type="transmembrane region" description="Helical" evidence="6">
    <location>
        <begin position="373"/>
        <end position="398"/>
    </location>
</feature>
<protein>
    <submittedName>
        <fullName evidence="11">Unannotated protein</fullName>
    </submittedName>
</protein>
<dbReference type="GO" id="GO:0005886">
    <property type="term" value="C:plasma membrane"/>
    <property type="evidence" value="ECO:0007669"/>
    <property type="project" value="UniProtKB-SubCell"/>
</dbReference>
<gene>
    <name evidence="9" type="ORF">UFOPK2648_01179</name>
    <name evidence="10" type="ORF">UFOPK3037_01416</name>
    <name evidence="11" type="ORF">UFOPK3278_01218</name>
    <name evidence="7" type="ORF">UFOPK3406_01072</name>
    <name evidence="8" type="ORF">UFOPK3925_01304</name>
</gene>
<dbReference type="EMBL" id="CAFAAO010000023">
    <property type="protein sequence ID" value="CAB4812562.1"/>
    <property type="molecule type" value="Genomic_DNA"/>
</dbReference>
<dbReference type="EMBL" id="CAEZYC010000084">
    <property type="protein sequence ID" value="CAB4716502.1"/>
    <property type="molecule type" value="Genomic_DNA"/>
</dbReference>
<dbReference type="GO" id="GO:0022857">
    <property type="term" value="F:transmembrane transporter activity"/>
    <property type="evidence" value="ECO:0007669"/>
    <property type="project" value="InterPro"/>
</dbReference>
<dbReference type="AlphaFoldDB" id="A0A6J7BYZ1"/>
<evidence type="ECO:0000256" key="4">
    <source>
        <dbReference type="ARBA" id="ARBA00022989"/>
    </source>
</evidence>
<comment type="subcellular location">
    <subcellularLocation>
        <location evidence="1">Cell membrane</location>
        <topology evidence="1">Multi-pass membrane protein</topology>
    </subcellularLocation>
</comment>
<feature type="transmembrane region" description="Helical" evidence="6">
    <location>
        <begin position="448"/>
        <end position="468"/>
    </location>
</feature>
<feature type="transmembrane region" description="Helical" evidence="6">
    <location>
        <begin position="250"/>
        <end position="271"/>
    </location>
</feature>
<keyword evidence="2" id="KW-1003">Cell membrane</keyword>
<proteinExistence type="predicted"/>
<evidence type="ECO:0000256" key="1">
    <source>
        <dbReference type="ARBA" id="ARBA00004651"/>
    </source>
</evidence>
<feature type="transmembrane region" description="Helical" evidence="6">
    <location>
        <begin position="418"/>
        <end position="436"/>
    </location>
</feature>
<feature type="transmembrane region" description="Helical" evidence="6">
    <location>
        <begin position="51"/>
        <end position="73"/>
    </location>
</feature>
<organism evidence="11">
    <name type="scientific">freshwater metagenome</name>
    <dbReference type="NCBI Taxonomy" id="449393"/>
    <lineage>
        <taxon>unclassified sequences</taxon>
        <taxon>metagenomes</taxon>
        <taxon>ecological metagenomes</taxon>
    </lineage>
</organism>
<feature type="transmembrane region" description="Helical" evidence="6">
    <location>
        <begin position="20"/>
        <end position="45"/>
    </location>
</feature>
<dbReference type="Gene3D" id="1.20.1740.10">
    <property type="entry name" value="Amino acid/polyamine transporter I"/>
    <property type="match status" value="1"/>
</dbReference>
<evidence type="ECO:0000313" key="7">
    <source>
        <dbReference type="EMBL" id="CAB4341886.1"/>
    </source>
</evidence>
<evidence type="ECO:0000313" key="11">
    <source>
        <dbReference type="EMBL" id="CAB4850335.1"/>
    </source>
</evidence>
<dbReference type="EMBL" id="CAFBIX010000066">
    <property type="protein sequence ID" value="CAB4850335.1"/>
    <property type="molecule type" value="Genomic_DNA"/>
</dbReference>
<feature type="transmembrane region" description="Helical" evidence="6">
    <location>
        <begin position="210"/>
        <end position="230"/>
    </location>
</feature>
<name>A0A6J7BYZ1_9ZZZZ</name>
<dbReference type="InterPro" id="IPR002293">
    <property type="entry name" value="AA/rel_permease1"/>
</dbReference>
<evidence type="ECO:0000256" key="5">
    <source>
        <dbReference type="ARBA" id="ARBA00023136"/>
    </source>
</evidence>
<dbReference type="EMBL" id="CAESAI010000028">
    <property type="protein sequence ID" value="CAB4341886.1"/>
    <property type="molecule type" value="Genomic_DNA"/>
</dbReference>
<dbReference type="InterPro" id="IPR050367">
    <property type="entry name" value="APC_superfamily"/>
</dbReference>
<keyword evidence="4 6" id="KW-1133">Transmembrane helix</keyword>
<evidence type="ECO:0000256" key="2">
    <source>
        <dbReference type="ARBA" id="ARBA00022475"/>
    </source>
</evidence>
<feature type="transmembrane region" description="Helical" evidence="6">
    <location>
        <begin position="94"/>
        <end position="118"/>
    </location>
</feature>
<dbReference type="PIRSF" id="PIRSF006060">
    <property type="entry name" value="AA_transporter"/>
    <property type="match status" value="1"/>
</dbReference>
<dbReference type="PANTHER" id="PTHR42770:SF7">
    <property type="entry name" value="MEMBRANE PROTEIN"/>
    <property type="match status" value="1"/>
</dbReference>
<feature type="transmembrane region" description="Helical" evidence="6">
    <location>
        <begin position="350"/>
        <end position="367"/>
    </location>
</feature>
<feature type="transmembrane region" description="Helical" evidence="6">
    <location>
        <begin position="166"/>
        <end position="190"/>
    </location>
</feature>
<dbReference type="EMBL" id="CAESAD010000011">
    <property type="protein sequence ID" value="CAB4343907.1"/>
    <property type="molecule type" value="Genomic_DNA"/>
</dbReference>
<dbReference type="PANTHER" id="PTHR42770">
    <property type="entry name" value="AMINO ACID TRANSPORTER-RELATED"/>
    <property type="match status" value="1"/>
</dbReference>
<accession>A0A6J7BYZ1</accession>
<keyword evidence="5 6" id="KW-0472">Membrane</keyword>
<feature type="transmembrane region" description="Helical" evidence="6">
    <location>
        <begin position="291"/>
        <end position="316"/>
    </location>
</feature>
<evidence type="ECO:0000313" key="8">
    <source>
        <dbReference type="EMBL" id="CAB4343907.1"/>
    </source>
</evidence>
<evidence type="ECO:0000256" key="6">
    <source>
        <dbReference type="SAM" id="Phobius"/>
    </source>
</evidence>
<reference evidence="11" key="1">
    <citation type="submission" date="2020-05" db="EMBL/GenBank/DDBJ databases">
        <authorList>
            <person name="Chiriac C."/>
            <person name="Salcher M."/>
            <person name="Ghai R."/>
            <person name="Kavagutti S V."/>
        </authorList>
    </citation>
    <scope>NUCLEOTIDE SEQUENCE</scope>
</reference>
<evidence type="ECO:0000256" key="3">
    <source>
        <dbReference type="ARBA" id="ARBA00022692"/>
    </source>
</evidence>
<evidence type="ECO:0000313" key="9">
    <source>
        <dbReference type="EMBL" id="CAB4716502.1"/>
    </source>
</evidence>